<comment type="caution">
    <text evidence="8">The sequence shown here is derived from an EMBL/GenBank/DDBJ whole genome shotgun (WGS) entry which is preliminary data.</text>
</comment>
<feature type="transmembrane region" description="Helical" evidence="5">
    <location>
        <begin position="101"/>
        <end position="122"/>
    </location>
</feature>
<evidence type="ECO:0000313" key="9">
    <source>
        <dbReference type="Proteomes" id="UP000031971"/>
    </source>
</evidence>
<dbReference type="PANTHER" id="PTHR43310">
    <property type="entry name" value="SULFATE TRANSPORTER YBAR-RELATED"/>
    <property type="match status" value="1"/>
</dbReference>
<dbReference type="PANTHER" id="PTHR43310:SF1">
    <property type="entry name" value="SULFATE TRANSPORTER YBAR-RELATED"/>
    <property type="match status" value="1"/>
</dbReference>
<evidence type="ECO:0000256" key="5">
    <source>
        <dbReference type="SAM" id="Phobius"/>
    </source>
</evidence>
<feature type="domain" description="STAS" evidence="7">
    <location>
        <begin position="463"/>
        <end position="570"/>
    </location>
</feature>
<feature type="transmembrane region" description="Helical" evidence="5">
    <location>
        <begin position="201"/>
        <end position="218"/>
    </location>
</feature>
<dbReference type="EMBL" id="JXSL01000025">
    <property type="protein sequence ID" value="KIL99327.1"/>
    <property type="molecule type" value="Genomic_DNA"/>
</dbReference>
<feature type="transmembrane region" description="Helical" evidence="5">
    <location>
        <begin position="77"/>
        <end position="95"/>
    </location>
</feature>
<dbReference type="STRING" id="272627.CCC_03545"/>
<feature type="transmembrane region" description="Helical" evidence="5">
    <location>
        <begin position="134"/>
        <end position="152"/>
    </location>
</feature>
<dbReference type="AlphaFoldDB" id="A0A0C2UCT9"/>
<dbReference type="SUPFAM" id="SSF51206">
    <property type="entry name" value="cAMP-binding domain-like"/>
    <property type="match status" value="1"/>
</dbReference>
<dbReference type="PROSITE" id="PS00889">
    <property type="entry name" value="CNMP_BINDING_2"/>
    <property type="match status" value="1"/>
</dbReference>
<evidence type="ECO:0000259" key="7">
    <source>
        <dbReference type="PROSITE" id="PS50801"/>
    </source>
</evidence>
<reference evidence="8 9" key="1">
    <citation type="submission" date="2015-01" db="EMBL/GenBank/DDBJ databases">
        <title>Genome Sequence of Magnetospirillum magnetotacticum Strain MS-1.</title>
        <authorList>
            <person name="Marinov G.K."/>
            <person name="Smalley M.D."/>
            <person name="DeSalvo G."/>
        </authorList>
    </citation>
    <scope>NUCLEOTIDE SEQUENCE [LARGE SCALE GENOMIC DNA]</scope>
    <source>
        <strain evidence="8 9">MS-1</strain>
    </source>
</reference>
<dbReference type="Pfam" id="PF00027">
    <property type="entry name" value="cNMP_binding"/>
    <property type="match status" value="1"/>
</dbReference>
<dbReference type="InterPro" id="IPR011547">
    <property type="entry name" value="SLC26A/SulP_dom"/>
</dbReference>
<keyword evidence="4 5" id="KW-0472">Membrane</keyword>
<dbReference type="InterPro" id="IPR000595">
    <property type="entry name" value="cNMP-bd_dom"/>
</dbReference>
<name>A0A0C2UCT9_PARME</name>
<keyword evidence="3 5" id="KW-1133">Transmembrane helix</keyword>
<dbReference type="SMART" id="SM00100">
    <property type="entry name" value="cNMP"/>
    <property type="match status" value="1"/>
</dbReference>
<keyword evidence="9" id="KW-1185">Reference proteome</keyword>
<evidence type="ECO:0000256" key="3">
    <source>
        <dbReference type="ARBA" id="ARBA00022989"/>
    </source>
</evidence>
<dbReference type="Pfam" id="PF00916">
    <property type="entry name" value="Sulfate_transp"/>
    <property type="match status" value="1"/>
</dbReference>
<dbReference type="GO" id="GO:0016020">
    <property type="term" value="C:membrane"/>
    <property type="evidence" value="ECO:0007669"/>
    <property type="project" value="UniProtKB-SubCell"/>
</dbReference>
<dbReference type="InterPro" id="IPR052706">
    <property type="entry name" value="Membrane-Transporter-like"/>
</dbReference>
<dbReference type="SUPFAM" id="SSF52091">
    <property type="entry name" value="SpoIIaa-like"/>
    <property type="match status" value="1"/>
</dbReference>
<feature type="domain" description="Cyclic nucleotide-binding" evidence="6">
    <location>
        <begin position="599"/>
        <end position="696"/>
    </location>
</feature>
<dbReference type="CDD" id="cd07042">
    <property type="entry name" value="STAS_SulP_like_sulfate_transporter"/>
    <property type="match status" value="1"/>
</dbReference>
<evidence type="ECO:0000256" key="2">
    <source>
        <dbReference type="ARBA" id="ARBA00022692"/>
    </source>
</evidence>
<evidence type="ECO:0000256" key="1">
    <source>
        <dbReference type="ARBA" id="ARBA00004141"/>
    </source>
</evidence>
<evidence type="ECO:0008006" key="10">
    <source>
        <dbReference type="Google" id="ProtNLM"/>
    </source>
</evidence>
<sequence length="731" mass="77664">MSIRREELPAALVAGAVTGLVVVILSLSFAVLIFSGELSGHVGTAIGMALFTAVVVGALVALFSSYPGTIAFPQDKIAPILALMASLIVADTPPGTDPEQLFATVATALMLATALTGALLFALGYFRLGGFIRFIPYPVIGGFLAGTGWLLVKGAIKVMTGHAPTLEGLAHLFAAAEAVKWVPGLLFALVLIFGMRRWKHVATLPLLLTGGILGYHLVARLLGMSLEGLEQGGYLLGHLPAAGGWRPDAVIRALSADWLMIADQAGSVSTILLISAIGVLLNSSGIEVAANEDMDLNRELKIAGIANMVSGAGGGIIGFHTLGLSSMVLKMGVRSRLVGLISALVCLSMLVIGTEPLALFPKAVLGGLLMFIGLGFLEEWLVEGRHHMPPADYAIILMIVGVVGTFGYLQGAAVGIVACVVLFVVNYSRVAVAKHELTAAEVSSNVDRPREEVALLKAHGGRILVYSLQGFMFFGTANKLLTRVIGRCGDLGAETVEVVVFDFRRVAGIDTSAAMSFVKLRQFAEKRGLSLVFAQQNDDVGMVLERAGFVGAEGATWRSAPDLDHALEWSENRLLAKLEVEARTKPRSLMADLAEDLGEPVQVARMMSFVETLNVPAGTVVLEQGSAAHDLFILDSGQVTVRLLNDNGTSIRLRTMHAGTVVGEMGLYLNEERSASVVADADCVIHRLTARNLIRMEEEAPSVAAAFHRLMARQLAERLRNTDHMIRALTD</sequence>
<feature type="transmembrane region" description="Helical" evidence="5">
    <location>
        <begin position="302"/>
        <end position="325"/>
    </location>
</feature>
<dbReference type="CDD" id="cd00038">
    <property type="entry name" value="CAP_ED"/>
    <property type="match status" value="1"/>
</dbReference>
<dbReference type="Gene3D" id="3.30.750.24">
    <property type="entry name" value="STAS domain"/>
    <property type="match status" value="1"/>
</dbReference>
<accession>A0A0C2UCT9</accession>
<dbReference type="InterPro" id="IPR018488">
    <property type="entry name" value="cNMP-bd_CS"/>
</dbReference>
<keyword evidence="2 5" id="KW-0812">Transmembrane</keyword>
<evidence type="ECO:0000256" key="4">
    <source>
        <dbReference type="ARBA" id="ARBA00023136"/>
    </source>
</evidence>
<dbReference type="Pfam" id="PF01740">
    <property type="entry name" value="STAS"/>
    <property type="match status" value="1"/>
</dbReference>
<feature type="transmembrane region" description="Helical" evidence="5">
    <location>
        <begin position="394"/>
        <end position="425"/>
    </location>
</feature>
<evidence type="ECO:0000259" key="6">
    <source>
        <dbReference type="PROSITE" id="PS50042"/>
    </source>
</evidence>
<dbReference type="InterPro" id="IPR018490">
    <property type="entry name" value="cNMP-bd_dom_sf"/>
</dbReference>
<protein>
    <recommendedName>
        <fullName evidence="10">Sulfate permease</fullName>
    </recommendedName>
</protein>
<dbReference type="PROSITE" id="PS50801">
    <property type="entry name" value="STAS"/>
    <property type="match status" value="1"/>
</dbReference>
<dbReference type="OrthoDB" id="9771198at2"/>
<dbReference type="InterPro" id="IPR036513">
    <property type="entry name" value="STAS_dom_sf"/>
</dbReference>
<feature type="transmembrane region" description="Helical" evidence="5">
    <location>
        <begin position="337"/>
        <end position="357"/>
    </location>
</feature>
<proteinExistence type="predicted"/>
<gene>
    <name evidence="8" type="ORF">CCC_03545</name>
</gene>
<dbReference type="InterPro" id="IPR014710">
    <property type="entry name" value="RmlC-like_jellyroll"/>
</dbReference>
<dbReference type="RefSeq" id="WP_041040819.1">
    <property type="nucleotide sequence ID" value="NZ_JXSL01000025.1"/>
</dbReference>
<comment type="subcellular location">
    <subcellularLocation>
        <location evidence="1">Membrane</location>
        <topology evidence="1">Multi-pass membrane protein</topology>
    </subcellularLocation>
</comment>
<feature type="transmembrane region" description="Helical" evidence="5">
    <location>
        <begin position="46"/>
        <end position="65"/>
    </location>
</feature>
<feature type="transmembrane region" description="Helical" evidence="5">
    <location>
        <begin position="172"/>
        <end position="194"/>
    </location>
</feature>
<dbReference type="InterPro" id="IPR002645">
    <property type="entry name" value="STAS_dom"/>
</dbReference>
<dbReference type="Proteomes" id="UP000031971">
    <property type="component" value="Unassembled WGS sequence"/>
</dbReference>
<organism evidence="8 9">
    <name type="scientific">Paramagnetospirillum magnetotacticum MS-1</name>
    <dbReference type="NCBI Taxonomy" id="272627"/>
    <lineage>
        <taxon>Bacteria</taxon>
        <taxon>Pseudomonadati</taxon>
        <taxon>Pseudomonadota</taxon>
        <taxon>Alphaproteobacteria</taxon>
        <taxon>Rhodospirillales</taxon>
        <taxon>Magnetospirillaceae</taxon>
        <taxon>Paramagnetospirillum</taxon>
    </lineage>
</organism>
<dbReference type="PROSITE" id="PS50042">
    <property type="entry name" value="CNMP_BINDING_3"/>
    <property type="match status" value="1"/>
</dbReference>
<evidence type="ECO:0000313" key="8">
    <source>
        <dbReference type="EMBL" id="KIL99327.1"/>
    </source>
</evidence>
<dbReference type="Gene3D" id="2.60.120.10">
    <property type="entry name" value="Jelly Rolls"/>
    <property type="match status" value="1"/>
</dbReference>
<feature type="transmembrane region" description="Helical" evidence="5">
    <location>
        <begin position="12"/>
        <end position="34"/>
    </location>
</feature>
<feature type="transmembrane region" description="Helical" evidence="5">
    <location>
        <begin position="363"/>
        <end position="382"/>
    </location>
</feature>